<dbReference type="InterPro" id="IPR050869">
    <property type="entry name" value="H3K4_H4K5_MeTrfase"/>
</dbReference>
<evidence type="ECO:0000313" key="8">
    <source>
        <dbReference type="Proteomes" id="UP000562929"/>
    </source>
</evidence>
<dbReference type="PROSITE" id="PS50280">
    <property type="entry name" value="SET"/>
    <property type="match status" value="1"/>
</dbReference>
<evidence type="ECO:0000256" key="4">
    <source>
        <dbReference type="PROSITE-ProRule" id="PRU00134"/>
    </source>
</evidence>
<keyword evidence="2 4" id="KW-0863">Zinc-finger</keyword>
<dbReference type="GO" id="GO:0008270">
    <property type="term" value="F:zinc ion binding"/>
    <property type="evidence" value="ECO:0007669"/>
    <property type="project" value="UniProtKB-KW"/>
</dbReference>
<organism evidence="7 8">
    <name type="scientific">Ophiocordyceps camponoti-floridani</name>
    <dbReference type="NCBI Taxonomy" id="2030778"/>
    <lineage>
        <taxon>Eukaryota</taxon>
        <taxon>Fungi</taxon>
        <taxon>Dikarya</taxon>
        <taxon>Ascomycota</taxon>
        <taxon>Pezizomycotina</taxon>
        <taxon>Sordariomycetes</taxon>
        <taxon>Hypocreomycetidae</taxon>
        <taxon>Hypocreales</taxon>
        <taxon>Ophiocordycipitaceae</taxon>
        <taxon>Ophiocordyceps</taxon>
    </lineage>
</organism>
<dbReference type="Gene3D" id="2.170.270.10">
    <property type="entry name" value="SET domain"/>
    <property type="match status" value="1"/>
</dbReference>
<proteinExistence type="predicted"/>
<evidence type="ECO:0000313" key="7">
    <source>
        <dbReference type="EMBL" id="KAF4585335.1"/>
    </source>
</evidence>
<keyword evidence="3" id="KW-0862">Zinc</keyword>
<evidence type="ECO:0000256" key="2">
    <source>
        <dbReference type="ARBA" id="ARBA00022771"/>
    </source>
</evidence>
<dbReference type="Pfam" id="PF01753">
    <property type="entry name" value="zf-MYND"/>
    <property type="match status" value="1"/>
</dbReference>
<dbReference type="PANTHER" id="PTHR12197">
    <property type="entry name" value="HISTONE-LYSINE N-METHYLTRANSFERASE SMYD"/>
    <property type="match status" value="1"/>
</dbReference>
<dbReference type="PROSITE" id="PS01360">
    <property type="entry name" value="ZF_MYND_1"/>
    <property type="match status" value="1"/>
</dbReference>
<dbReference type="CDD" id="cd20071">
    <property type="entry name" value="SET_SMYD"/>
    <property type="match status" value="1"/>
</dbReference>
<dbReference type="Pfam" id="PF00856">
    <property type="entry name" value="SET"/>
    <property type="match status" value="1"/>
</dbReference>
<dbReference type="PROSITE" id="PS50865">
    <property type="entry name" value="ZF_MYND_2"/>
    <property type="match status" value="1"/>
</dbReference>
<accession>A0A8H4Q469</accession>
<gene>
    <name evidence="7" type="ORF">GQ602_004640</name>
</gene>
<dbReference type="EMBL" id="JAACLJ010000005">
    <property type="protein sequence ID" value="KAF4585335.1"/>
    <property type="molecule type" value="Genomic_DNA"/>
</dbReference>
<dbReference type="OrthoDB" id="265717at2759"/>
<dbReference type="Gene3D" id="1.10.220.160">
    <property type="match status" value="1"/>
</dbReference>
<evidence type="ECO:0000256" key="3">
    <source>
        <dbReference type="ARBA" id="ARBA00022833"/>
    </source>
</evidence>
<dbReference type="SUPFAM" id="SSF82199">
    <property type="entry name" value="SET domain"/>
    <property type="match status" value="1"/>
</dbReference>
<comment type="caution">
    <text evidence="7">The sequence shown here is derived from an EMBL/GenBank/DDBJ whole genome shotgun (WGS) entry which is preliminary data.</text>
</comment>
<evidence type="ECO:0000256" key="1">
    <source>
        <dbReference type="ARBA" id="ARBA00022723"/>
    </source>
</evidence>
<feature type="domain" description="MYND-type" evidence="6">
    <location>
        <begin position="54"/>
        <end position="92"/>
    </location>
</feature>
<keyword evidence="8" id="KW-1185">Reference proteome</keyword>
<dbReference type="InterPro" id="IPR001214">
    <property type="entry name" value="SET_dom"/>
</dbReference>
<dbReference type="InterPro" id="IPR046341">
    <property type="entry name" value="SET_dom_sf"/>
</dbReference>
<name>A0A8H4Q469_9HYPO</name>
<reference evidence="7 8" key="1">
    <citation type="journal article" date="2020" name="G3 (Bethesda)">
        <title>Genetic Underpinnings of Host Manipulation by Ophiocordyceps as Revealed by Comparative Transcriptomics.</title>
        <authorList>
            <person name="Will I."/>
            <person name="Das B."/>
            <person name="Trinh T."/>
            <person name="Brachmann A."/>
            <person name="Ohm R.A."/>
            <person name="de Bekker C."/>
        </authorList>
    </citation>
    <scope>NUCLEOTIDE SEQUENCE [LARGE SCALE GENOMIC DNA]</scope>
    <source>
        <strain evidence="7 8">EC05</strain>
    </source>
</reference>
<dbReference type="SUPFAM" id="SSF144232">
    <property type="entry name" value="HIT/MYND zinc finger-like"/>
    <property type="match status" value="1"/>
</dbReference>
<dbReference type="InterPro" id="IPR002893">
    <property type="entry name" value="Znf_MYND"/>
</dbReference>
<dbReference type="GO" id="GO:0005634">
    <property type="term" value="C:nucleus"/>
    <property type="evidence" value="ECO:0007669"/>
    <property type="project" value="TreeGrafter"/>
</dbReference>
<evidence type="ECO:0000259" key="5">
    <source>
        <dbReference type="PROSITE" id="PS50280"/>
    </source>
</evidence>
<dbReference type="Gene3D" id="6.10.140.2220">
    <property type="match status" value="1"/>
</dbReference>
<protein>
    <submittedName>
        <fullName evidence="7">SET and MYND protein</fullName>
    </submittedName>
</protein>
<dbReference type="PANTHER" id="PTHR12197:SF251">
    <property type="entry name" value="EG:BACR7C10.4 PROTEIN"/>
    <property type="match status" value="1"/>
</dbReference>
<keyword evidence="1" id="KW-0479">Metal-binding</keyword>
<dbReference type="AlphaFoldDB" id="A0A8H4Q469"/>
<dbReference type="Proteomes" id="UP000562929">
    <property type="component" value="Unassembled WGS sequence"/>
</dbReference>
<feature type="domain" description="SET" evidence="5">
    <location>
        <begin position="7"/>
        <end position="237"/>
    </location>
</feature>
<evidence type="ECO:0000259" key="6">
    <source>
        <dbReference type="PROSITE" id="PS50865"/>
    </source>
</evidence>
<sequence>MEPPPSETLQIRQASPSLGRGLFALQPFNPGQTITIINEPPLALPSTPALALICSNCLLPGKLRSCTGCHAAFYCGGACQKRAWRTVHRRECGALARAEKGGAGRAARLPTPVRALVRALVCPDLGRGLGTLSGRRPDGDGLADVLVMARAACAFAGVDAGEAGMTRAVELLCKIQTNAFHRYDADMEHASVFLDPKLAMANHSCIPNALVHFVGRTAILTAERSIEAGDQVFISYTDYTYPLAKRREALSSYGFECCCHRCSDDLNVYQVCAAYPPPNTDASLVAPDVLSKLGSHPAVIERATRLLARTASKAAVKAVESRVSADESPSARRRMLLDQLHDCVELLAAGLWAVTPLPQVLTELSINYAERGDSASALALACFVATTCDPYRYTALSHPSRVRNLLVVAKLLANTAEVAAAASSQAIEPVETRRGLDERFRELFRDLDQVSLCQTLLTMVLQSAPNGRGAAWEPAMTARDMLRDVEQLPGRDQKLSIIAAWTEDPASDRSRILFEHAVRRPVNALAGLGRELLLVDLEADD</sequence>